<accession>A0A0L6CK86</accession>
<dbReference type="InterPro" id="IPR036390">
    <property type="entry name" value="WH_DNA-bd_sf"/>
</dbReference>
<dbReference type="PATRIC" id="fig|1631356.3.peg.2955"/>
<dbReference type="Pfam" id="PF03551">
    <property type="entry name" value="PadR"/>
    <property type="match status" value="1"/>
</dbReference>
<proteinExistence type="predicted"/>
<dbReference type="AlphaFoldDB" id="A0A0L6CK86"/>
<sequence length="188" mass="21283">MSLEHAILVSLAEQSASGYDLARRFDRSLGFFWNATHQQIYRTLARMEREGLAASQVETGDGRPDRKVYALTDHGRHELEVWTRTPSPPELPRSLFAVKVRGMGHGDRGAVIADIRRQRDHHVEQLAYFEANAAKHYPDPGALSADELPVYLVLRGGILTEKTYVEWCDEMLDLLAPQHDSQTTEEKS</sequence>
<gene>
    <name evidence="3" type="ORF">VV01_14945</name>
</gene>
<dbReference type="RefSeq" id="WP_050670568.1">
    <property type="nucleotide sequence ID" value="NZ_LAIR01000002.1"/>
</dbReference>
<dbReference type="OrthoDB" id="3186544at2"/>
<evidence type="ECO:0000259" key="1">
    <source>
        <dbReference type="Pfam" id="PF03551"/>
    </source>
</evidence>
<dbReference type="PANTHER" id="PTHR43252:SF4">
    <property type="entry name" value="TRANSCRIPTIONAL REGULATORY PROTEIN"/>
    <property type="match status" value="1"/>
</dbReference>
<dbReference type="Proteomes" id="UP000037397">
    <property type="component" value="Unassembled WGS sequence"/>
</dbReference>
<dbReference type="InterPro" id="IPR005149">
    <property type="entry name" value="Tscrpt_reg_PadR_N"/>
</dbReference>
<comment type="caution">
    <text evidence="3">The sequence shown here is derived from an EMBL/GenBank/DDBJ whole genome shotgun (WGS) entry which is preliminary data.</text>
</comment>
<evidence type="ECO:0000259" key="2">
    <source>
        <dbReference type="Pfam" id="PF10400"/>
    </source>
</evidence>
<keyword evidence="4" id="KW-1185">Reference proteome</keyword>
<dbReference type="InterPro" id="IPR018309">
    <property type="entry name" value="Tscrpt_reg_PadR_C"/>
</dbReference>
<protein>
    <submittedName>
        <fullName evidence="3">Transcriptional regulator</fullName>
    </submittedName>
</protein>
<dbReference type="Gene3D" id="6.10.140.190">
    <property type="match status" value="1"/>
</dbReference>
<dbReference type="Gene3D" id="1.10.10.10">
    <property type="entry name" value="Winged helix-like DNA-binding domain superfamily/Winged helix DNA-binding domain"/>
    <property type="match status" value="1"/>
</dbReference>
<feature type="domain" description="Transcription regulator PadR C-terminal" evidence="2">
    <location>
        <begin position="93"/>
        <end position="175"/>
    </location>
</feature>
<dbReference type="STRING" id="1631356.VV01_14945"/>
<dbReference type="Pfam" id="PF10400">
    <property type="entry name" value="Vir_act_alpha_C"/>
    <property type="match status" value="1"/>
</dbReference>
<dbReference type="PANTHER" id="PTHR43252">
    <property type="entry name" value="TRANSCRIPTIONAL REGULATOR YQJI"/>
    <property type="match status" value="1"/>
</dbReference>
<feature type="domain" description="Transcription regulator PadR N-terminal" evidence="1">
    <location>
        <begin position="7"/>
        <end position="80"/>
    </location>
</feature>
<dbReference type="SUPFAM" id="SSF46785">
    <property type="entry name" value="Winged helix' DNA-binding domain"/>
    <property type="match status" value="1"/>
</dbReference>
<dbReference type="EMBL" id="LAIR01000002">
    <property type="protein sequence ID" value="KNX38149.1"/>
    <property type="molecule type" value="Genomic_DNA"/>
</dbReference>
<dbReference type="InterPro" id="IPR036388">
    <property type="entry name" value="WH-like_DNA-bd_sf"/>
</dbReference>
<organism evidence="3 4">
    <name type="scientific">Luteipulveratus halotolerans</name>
    <dbReference type="NCBI Taxonomy" id="1631356"/>
    <lineage>
        <taxon>Bacteria</taxon>
        <taxon>Bacillati</taxon>
        <taxon>Actinomycetota</taxon>
        <taxon>Actinomycetes</taxon>
        <taxon>Micrococcales</taxon>
        <taxon>Dermacoccaceae</taxon>
        <taxon>Luteipulveratus</taxon>
    </lineage>
</organism>
<reference evidence="4" key="1">
    <citation type="submission" date="2015-03" db="EMBL/GenBank/DDBJ databases">
        <title>Luteipulveratus halotolerans sp. nov., a novel actinobacterium (Dermacoccaceae) from Sarawak, Malaysia.</title>
        <authorList>
            <person name="Juboi H."/>
            <person name="Basik A."/>
            <person name="Shamsul S.S."/>
            <person name="Arnold P."/>
            <person name="Schmitt E.K."/>
            <person name="Sanglier J.-J."/>
            <person name="Yeo T."/>
        </authorList>
    </citation>
    <scope>NUCLEOTIDE SEQUENCE [LARGE SCALE GENOMIC DNA]</scope>
    <source>
        <strain evidence="4">C296001</strain>
    </source>
</reference>
<evidence type="ECO:0000313" key="4">
    <source>
        <dbReference type="Proteomes" id="UP000037397"/>
    </source>
</evidence>
<name>A0A0L6CK86_9MICO</name>
<evidence type="ECO:0000313" key="3">
    <source>
        <dbReference type="EMBL" id="KNX38149.1"/>
    </source>
</evidence>